<keyword evidence="7 8" id="KW-0998">Cell outer membrane</keyword>
<name>A0A2N3ICM8_9BACT</name>
<dbReference type="Gene3D" id="2.40.170.20">
    <property type="entry name" value="TonB-dependent receptor, beta-barrel domain"/>
    <property type="match status" value="1"/>
</dbReference>
<keyword evidence="3 8" id="KW-1134">Transmembrane beta strand</keyword>
<evidence type="ECO:0000256" key="3">
    <source>
        <dbReference type="ARBA" id="ARBA00022452"/>
    </source>
</evidence>
<comment type="similarity">
    <text evidence="8">Belongs to the TonB-dependent receptor family.</text>
</comment>
<evidence type="ECO:0008006" key="11">
    <source>
        <dbReference type="Google" id="ProtNLM"/>
    </source>
</evidence>
<evidence type="ECO:0000256" key="4">
    <source>
        <dbReference type="ARBA" id="ARBA00022692"/>
    </source>
</evidence>
<protein>
    <recommendedName>
        <fullName evidence="11">TonB dependent receptor</fullName>
    </recommendedName>
</protein>
<keyword evidence="5" id="KW-0732">Signal</keyword>
<sequence length="555" mass="62896">MVTRISLGILPASVIERIEIIRGPGSALYGTFAEVAVINIITKTGKGLQGVEISSQGGAVGNNAIFGSRASVGYNDLSRELDISANIAFAYHPISNRIYEDFWGNTIQLGSQNSWRHFQNISGKISYKNFYFGFNRMNQRWISPDDFTTIFPANNQGMIVNKLNHFMEGYQVGNRFKLSDNFYFIPRFEYARGNPVTSKEIPASNLDENYSTICQRFTPEVSLQYAGTKNQLDFGAGFIANTVTSFARNASPAMIVAAGDSTSFVRRDAYYVFGQYIRKFAPFVLSVGGRYENTFWGNAFAPRAALNYVAPNQKFYAKLLYGEAFRVPLIWQVYSAQYFTTNANLTPELSRTFEFEIGYKQKGNFRISTNFFLININTPIVYLGTVDTYVNFGNIRSLGAELNTEYKVEKWGVFGNISYTQPLSEYTTTDFLASDRSHFLALPALKINGGAYLDLPRFTISTYATFIGERYAQTQNFVLNNDENNPFLETEAYPSVLLQNVQIKGKNIFTNNLQIGLQIHNIWNANYVLLQPYYGGHAPFPLQDRQWFLELKYKF</sequence>
<evidence type="ECO:0000313" key="10">
    <source>
        <dbReference type="Proteomes" id="UP000233387"/>
    </source>
</evidence>
<reference evidence="9 10" key="1">
    <citation type="submission" date="2017-06" db="EMBL/GenBank/DDBJ databases">
        <title>Raineya orbicola gen. nov., sp. nov. a slightly thermophilic bacterium of the phylum Bacteroidetes and the description of Raineyaceae fam. nov.</title>
        <authorList>
            <person name="Albuquerque L."/>
            <person name="Polonia A.R.M."/>
            <person name="Barroso C."/>
            <person name="Froufe H.J.C."/>
            <person name="Lage O."/>
            <person name="Lobo-Da-Cunha A."/>
            <person name="Egas C."/>
            <person name="Da Costa M.S."/>
        </authorList>
    </citation>
    <scope>NUCLEOTIDE SEQUENCE [LARGE SCALE GENOMIC DNA]</scope>
    <source>
        <strain evidence="9 10">SPSPC-11</strain>
    </source>
</reference>
<dbReference type="RefSeq" id="WP_101359048.1">
    <property type="nucleotide sequence ID" value="NZ_NKXO01000027.1"/>
</dbReference>
<dbReference type="PROSITE" id="PS52016">
    <property type="entry name" value="TONB_DEPENDENT_REC_3"/>
    <property type="match status" value="1"/>
</dbReference>
<dbReference type="Gene3D" id="2.170.130.10">
    <property type="entry name" value="TonB-dependent receptor, plug domain"/>
    <property type="match status" value="1"/>
</dbReference>
<dbReference type="GO" id="GO:0015344">
    <property type="term" value="F:siderophore uptake transmembrane transporter activity"/>
    <property type="evidence" value="ECO:0007669"/>
    <property type="project" value="TreeGrafter"/>
</dbReference>
<proteinExistence type="inferred from homology"/>
<dbReference type="GO" id="GO:0009279">
    <property type="term" value="C:cell outer membrane"/>
    <property type="evidence" value="ECO:0007669"/>
    <property type="project" value="UniProtKB-SubCell"/>
</dbReference>
<evidence type="ECO:0000256" key="1">
    <source>
        <dbReference type="ARBA" id="ARBA00004571"/>
    </source>
</evidence>
<evidence type="ECO:0000313" key="9">
    <source>
        <dbReference type="EMBL" id="PKQ68050.1"/>
    </source>
</evidence>
<dbReference type="InterPro" id="IPR037066">
    <property type="entry name" value="Plug_dom_sf"/>
</dbReference>
<evidence type="ECO:0000256" key="7">
    <source>
        <dbReference type="ARBA" id="ARBA00023237"/>
    </source>
</evidence>
<keyword evidence="6 8" id="KW-0472">Membrane</keyword>
<organism evidence="9 10">
    <name type="scientific">Raineya orbicola</name>
    <dbReference type="NCBI Taxonomy" id="2016530"/>
    <lineage>
        <taxon>Bacteria</taxon>
        <taxon>Pseudomonadati</taxon>
        <taxon>Bacteroidota</taxon>
        <taxon>Cytophagia</taxon>
        <taxon>Cytophagales</taxon>
        <taxon>Raineyaceae</taxon>
        <taxon>Raineya</taxon>
    </lineage>
</organism>
<dbReference type="SUPFAM" id="SSF56935">
    <property type="entry name" value="Porins"/>
    <property type="match status" value="1"/>
</dbReference>
<dbReference type="EMBL" id="NKXO01000027">
    <property type="protein sequence ID" value="PKQ68050.1"/>
    <property type="molecule type" value="Genomic_DNA"/>
</dbReference>
<evidence type="ECO:0000256" key="2">
    <source>
        <dbReference type="ARBA" id="ARBA00022448"/>
    </source>
</evidence>
<dbReference type="GO" id="GO:0044718">
    <property type="term" value="P:siderophore transmembrane transport"/>
    <property type="evidence" value="ECO:0007669"/>
    <property type="project" value="TreeGrafter"/>
</dbReference>
<keyword evidence="2 8" id="KW-0813">Transport</keyword>
<accession>A0A2N3ICM8</accession>
<dbReference type="AlphaFoldDB" id="A0A2N3ICM8"/>
<comment type="caution">
    <text evidence="9">The sequence shown here is derived from an EMBL/GenBank/DDBJ whole genome shotgun (WGS) entry which is preliminary data.</text>
</comment>
<dbReference type="InterPro" id="IPR036942">
    <property type="entry name" value="Beta-barrel_TonB_sf"/>
</dbReference>
<dbReference type="InterPro" id="IPR039426">
    <property type="entry name" value="TonB-dep_rcpt-like"/>
</dbReference>
<keyword evidence="10" id="KW-1185">Reference proteome</keyword>
<evidence type="ECO:0000256" key="5">
    <source>
        <dbReference type="ARBA" id="ARBA00022729"/>
    </source>
</evidence>
<dbReference type="PANTHER" id="PTHR30069">
    <property type="entry name" value="TONB-DEPENDENT OUTER MEMBRANE RECEPTOR"/>
    <property type="match status" value="1"/>
</dbReference>
<dbReference type="Proteomes" id="UP000233387">
    <property type="component" value="Unassembled WGS sequence"/>
</dbReference>
<gene>
    <name evidence="9" type="ORF">Rain11_1777</name>
</gene>
<comment type="subcellular location">
    <subcellularLocation>
        <location evidence="1 8">Cell outer membrane</location>
        <topology evidence="1 8">Multi-pass membrane protein</topology>
    </subcellularLocation>
</comment>
<dbReference type="OrthoDB" id="9764669at2"/>
<evidence type="ECO:0000256" key="6">
    <source>
        <dbReference type="ARBA" id="ARBA00023136"/>
    </source>
</evidence>
<evidence type="ECO:0000256" key="8">
    <source>
        <dbReference type="PROSITE-ProRule" id="PRU01360"/>
    </source>
</evidence>
<keyword evidence="4 8" id="KW-0812">Transmembrane</keyword>
<dbReference type="PANTHER" id="PTHR30069:SF29">
    <property type="entry name" value="HEMOGLOBIN AND HEMOGLOBIN-HAPTOGLOBIN-BINDING PROTEIN 1-RELATED"/>
    <property type="match status" value="1"/>
</dbReference>